<dbReference type="RefSeq" id="WP_013901608.1">
    <property type="nucleotide sequence ID" value="NC_015677.1"/>
</dbReference>
<name>F5Y0H0_RAMTT</name>
<dbReference type="PATRIC" id="fig|365046.3.peg.2333"/>
<organism evidence="1 2">
    <name type="scientific">Ramlibacter tataouinensis (strain ATCC BAA-407 / DSM 14655 / LMG 21543 / TTB310)</name>
    <dbReference type="NCBI Taxonomy" id="365046"/>
    <lineage>
        <taxon>Bacteria</taxon>
        <taxon>Pseudomonadati</taxon>
        <taxon>Pseudomonadota</taxon>
        <taxon>Betaproteobacteria</taxon>
        <taxon>Burkholderiales</taxon>
        <taxon>Comamonadaceae</taxon>
        <taxon>Ramlibacter</taxon>
    </lineage>
</organism>
<keyword evidence="2" id="KW-1185">Reference proteome</keyword>
<dbReference type="OrthoDB" id="1495085at2"/>
<dbReference type="HOGENOM" id="CLU_155849_0_0_4"/>
<reference evidence="1 2" key="2">
    <citation type="journal article" date="2011" name="PLoS ONE">
        <title>The Cyst-Dividing Bacterium Ramlibacter tataouinensis TTB310 Genome Reveals a Well-Stocked Toolbox for Adaptation to a Desert Environment.</title>
        <authorList>
            <person name="De Luca G."/>
            <person name="Barakat M."/>
            <person name="Ortet P."/>
            <person name="Fochesato S."/>
            <person name="Jourlin-Castelli C."/>
            <person name="Ansaldi M."/>
            <person name="Py B."/>
            <person name="Fichant G."/>
            <person name="Coutinho P.M."/>
            <person name="Voulhoux R."/>
            <person name="Bastien O."/>
            <person name="Marechal E."/>
            <person name="Henrissat B."/>
            <person name="Quentin Y."/>
            <person name="Noirot P."/>
            <person name="Filloux A."/>
            <person name="Mejean V."/>
            <person name="Dubow M.S."/>
            <person name="Barras F."/>
            <person name="Barbe V."/>
            <person name="Weissenbach J."/>
            <person name="Mihalcescu I."/>
            <person name="Vermeglio A."/>
            <person name="Achouak W."/>
            <person name="Heulin T."/>
        </authorList>
    </citation>
    <scope>NUCLEOTIDE SEQUENCE [LARGE SCALE GENOMIC DNA]</scope>
    <source>
        <strain evidence="2">ATCC BAA-407 / DSM 14655 / LMG 21543 / TTB310</strain>
    </source>
</reference>
<proteinExistence type="predicted"/>
<dbReference type="AlphaFoldDB" id="F5Y0H0"/>
<dbReference type="EMBL" id="CP000245">
    <property type="protein sequence ID" value="AEG93376.1"/>
    <property type="molecule type" value="Genomic_DNA"/>
</dbReference>
<sequence>MPDDKSVLVIGLEPTLIDFSAPEFAGTGMDAAKVRAGLQSSADALTRLGYGVQMCLTDFGETAERVVRDQLRRRPFGCVVIGAGIRTMPSTFLLFEKLVNVVHENAPQARMCFNTQPGDTAEAVQRWL</sequence>
<reference evidence="2" key="1">
    <citation type="submission" date="2006-01" db="EMBL/GenBank/DDBJ databases">
        <title>Genome of the cyst-dividing bacterium Ramlibacter tataouinensis.</title>
        <authorList>
            <person name="Barakat M."/>
            <person name="Ortet P."/>
            <person name="De Luca G."/>
            <person name="Jourlin-Castelli C."/>
            <person name="Ansaldi M."/>
            <person name="Py B."/>
            <person name="Fichant G."/>
            <person name="Coutinho P."/>
            <person name="Voulhoux R."/>
            <person name="Bastien O."/>
            <person name="Roy S."/>
            <person name="Marechal E."/>
            <person name="Henrissat B."/>
            <person name="Quentin Y."/>
            <person name="Noirot P."/>
            <person name="Filloux A."/>
            <person name="Mejean V."/>
            <person name="DuBow M."/>
            <person name="Barras F."/>
            <person name="Heulin T."/>
        </authorList>
    </citation>
    <scope>NUCLEOTIDE SEQUENCE [LARGE SCALE GENOMIC DNA]</scope>
    <source>
        <strain evidence="2">ATCC BAA-407 / DSM 14655 / LMG 21543 / TTB310</strain>
    </source>
</reference>
<evidence type="ECO:0000313" key="2">
    <source>
        <dbReference type="Proteomes" id="UP000008385"/>
    </source>
</evidence>
<protein>
    <submittedName>
        <fullName evidence="1">Uncharacterized protein</fullName>
    </submittedName>
</protein>
<evidence type="ECO:0000313" key="1">
    <source>
        <dbReference type="EMBL" id="AEG93376.1"/>
    </source>
</evidence>
<dbReference type="KEGG" id="rta:Rta_22780"/>
<accession>F5Y0H0</accession>
<dbReference type="Proteomes" id="UP000008385">
    <property type="component" value="Chromosome"/>
</dbReference>
<gene>
    <name evidence="1" type="ordered locus">Rta_22780</name>
</gene>
<dbReference type="eggNOG" id="ENOG50333XY">
    <property type="taxonomic scope" value="Bacteria"/>
</dbReference>